<dbReference type="RefSeq" id="WP_154529770.1">
    <property type="nucleotide sequence ID" value="NZ_JAQXTV010000075.1"/>
</dbReference>
<dbReference type="EMBL" id="VULX01000001">
    <property type="protein sequence ID" value="MSR89882.1"/>
    <property type="molecule type" value="Genomic_DNA"/>
</dbReference>
<evidence type="ECO:0000313" key="2">
    <source>
        <dbReference type="Proteomes" id="UP000460287"/>
    </source>
</evidence>
<reference evidence="1 2" key="1">
    <citation type="submission" date="2019-08" db="EMBL/GenBank/DDBJ databases">
        <title>In-depth cultivation of the pig gut microbiome towards novel bacterial diversity and tailored functional studies.</title>
        <authorList>
            <person name="Wylensek D."/>
            <person name="Hitch T.C.A."/>
            <person name="Clavel T."/>
        </authorList>
    </citation>
    <scope>NUCLEOTIDE SEQUENCE [LARGE SCALE GENOMIC DNA]</scope>
    <source>
        <strain evidence="1 2">WCA-383-APC-5B</strain>
    </source>
</reference>
<gene>
    <name evidence="1" type="ORF">FYJ33_00260</name>
</gene>
<accession>A0A7X2SZU7</accession>
<protein>
    <submittedName>
        <fullName evidence="1">Uncharacterized protein</fullName>
    </submittedName>
</protein>
<dbReference type="Proteomes" id="UP000460287">
    <property type="component" value="Unassembled WGS sequence"/>
</dbReference>
<dbReference type="AlphaFoldDB" id="A0A7X2SZU7"/>
<proteinExistence type="predicted"/>
<comment type="caution">
    <text evidence="1">The sequence shown here is derived from an EMBL/GenBank/DDBJ whole genome shotgun (WGS) entry which is preliminary data.</text>
</comment>
<evidence type="ECO:0000313" key="1">
    <source>
        <dbReference type="EMBL" id="MSR89882.1"/>
    </source>
</evidence>
<name>A0A7X2SZU7_9CLOT</name>
<sequence>MDKDAITEFLLENGLSDVDIVKEGENYVTMSFFYDFDKDEIDAARSYATEEGDYDESSIEWYSEFFLPYLTDIATDNVSDILGDLADEFSCEFDMKQESLDASGYDSMKFYVALSDEELDTDSQDYF</sequence>
<keyword evidence="2" id="KW-1185">Reference proteome</keyword>
<organism evidence="1 2">
    <name type="scientific">Inconstantimicrobium porci</name>
    <dbReference type="NCBI Taxonomy" id="2652291"/>
    <lineage>
        <taxon>Bacteria</taxon>
        <taxon>Bacillati</taxon>
        <taxon>Bacillota</taxon>
        <taxon>Clostridia</taxon>
        <taxon>Eubacteriales</taxon>
        <taxon>Clostridiaceae</taxon>
        <taxon>Inconstantimicrobium</taxon>
    </lineage>
</organism>